<evidence type="ECO:0008006" key="3">
    <source>
        <dbReference type="Google" id="ProtNLM"/>
    </source>
</evidence>
<organism evidence="1 2">
    <name type="scientific">Corallococcus soli</name>
    <dbReference type="NCBI Taxonomy" id="2710757"/>
    <lineage>
        <taxon>Bacteria</taxon>
        <taxon>Pseudomonadati</taxon>
        <taxon>Myxococcota</taxon>
        <taxon>Myxococcia</taxon>
        <taxon>Myxococcales</taxon>
        <taxon>Cystobacterineae</taxon>
        <taxon>Myxococcaceae</taxon>
        <taxon>Corallococcus</taxon>
    </lineage>
</organism>
<dbReference type="RefSeq" id="WP_193347150.1">
    <property type="nucleotide sequence ID" value="NZ_CBCSIP010000428.1"/>
</dbReference>
<gene>
    <name evidence="1" type="ORF">G4177_06325</name>
</gene>
<dbReference type="Proteomes" id="UP001516472">
    <property type="component" value="Unassembled WGS sequence"/>
</dbReference>
<protein>
    <recommendedName>
        <fullName evidence="3">Protein kinase</fullName>
    </recommendedName>
</protein>
<proteinExistence type="predicted"/>
<name>A0ABR9PIR0_9BACT</name>
<evidence type="ECO:0000313" key="1">
    <source>
        <dbReference type="EMBL" id="MBE4747794.1"/>
    </source>
</evidence>
<dbReference type="EMBL" id="JAAIYO010000001">
    <property type="protein sequence ID" value="MBE4747794.1"/>
    <property type="molecule type" value="Genomic_DNA"/>
</dbReference>
<evidence type="ECO:0000313" key="2">
    <source>
        <dbReference type="Proteomes" id="UP001516472"/>
    </source>
</evidence>
<sequence length="245" mass="26674">MSETQLLPTTPPEVLDQYPSANVELTWIASADPAFRAVQVRLPHSASPALVTEELDAVSEDLPRLLSRALDDPETRQHLLTSPPTRTQRLRKRWRRQMANLQQLATRQWKNALIGALAAGLLVAVGVRPDAPVTEPVHGEVGVEGTVLATGVAGAVVEEFEITPPVPVFEMKGTPLIALDMPGRPFKGQKRTPCAKDQDEIIGACWVAVKKSPPCGENFFERGDTCYAPIMLRSDGTEAARSIAR</sequence>
<comment type="caution">
    <text evidence="1">The sequence shown here is derived from an EMBL/GenBank/DDBJ whole genome shotgun (WGS) entry which is preliminary data.</text>
</comment>
<accession>A0ABR9PIR0</accession>
<reference evidence="1 2" key="1">
    <citation type="submission" date="2020-02" db="EMBL/GenBank/DDBJ databases">
        <authorList>
            <person name="Babadi Z.K."/>
            <person name="Risdian C."/>
            <person name="Ebrahimipour G.H."/>
            <person name="Wink J."/>
        </authorList>
    </citation>
    <scope>NUCLEOTIDE SEQUENCE [LARGE SCALE GENOMIC DNA]</scope>
    <source>
        <strain evidence="1 2">ZKHCc1 1396</strain>
    </source>
</reference>
<keyword evidence="2" id="KW-1185">Reference proteome</keyword>